<evidence type="ECO:0000256" key="5">
    <source>
        <dbReference type="ARBA" id="ARBA00022737"/>
    </source>
</evidence>
<keyword evidence="9" id="KW-0472">Membrane</keyword>
<dbReference type="STRING" id="118200.A0A093GT60"/>
<evidence type="ECO:0000256" key="8">
    <source>
        <dbReference type="ARBA" id="ARBA00022989"/>
    </source>
</evidence>
<dbReference type="PRINTS" id="PR00205">
    <property type="entry name" value="CADHERIN"/>
</dbReference>
<evidence type="ECO:0000256" key="4">
    <source>
        <dbReference type="ARBA" id="ARBA00022729"/>
    </source>
</evidence>
<evidence type="ECO:0000256" key="7">
    <source>
        <dbReference type="ARBA" id="ARBA00022889"/>
    </source>
</evidence>
<keyword evidence="10" id="KW-0325">Glycoprotein</keyword>
<dbReference type="InterPro" id="IPR015919">
    <property type="entry name" value="Cadherin-like_sf"/>
</dbReference>
<dbReference type="InterPro" id="IPR050174">
    <property type="entry name" value="Protocadherin/Cadherin-CA"/>
</dbReference>
<keyword evidence="4" id="KW-0732">Signal</keyword>
<evidence type="ECO:0000256" key="6">
    <source>
        <dbReference type="ARBA" id="ARBA00022837"/>
    </source>
</evidence>
<evidence type="ECO:0000256" key="3">
    <source>
        <dbReference type="ARBA" id="ARBA00022692"/>
    </source>
</evidence>
<gene>
    <name evidence="13" type="ORF">N307_03424</name>
</gene>
<dbReference type="GO" id="GO:0007156">
    <property type="term" value="P:homophilic cell adhesion via plasma membrane adhesion molecules"/>
    <property type="evidence" value="ECO:0007669"/>
    <property type="project" value="InterPro"/>
</dbReference>
<keyword evidence="7" id="KW-0130">Cell adhesion</keyword>
<evidence type="ECO:0000313" key="13">
    <source>
        <dbReference type="EMBL" id="KFV73483.1"/>
    </source>
</evidence>
<dbReference type="Proteomes" id="UP000053875">
    <property type="component" value="Unassembled WGS sequence"/>
</dbReference>
<evidence type="ECO:0000256" key="2">
    <source>
        <dbReference type="ARBA" id="ARBA00022475"/>
    </source>
</evidence>
<dbReference type="FunFam" id="2.60.40.60:FF:000006">
    <property type="entry name" value="Protocadherin alpha 2"/>
    <property type="match status" value="1"/>
</dbReference>
<evidence type="ECO:0000313" key="14">
    <source>
        <dbReference type="Proteomes" id="UP000053875"/>
    </source>
</evidence>
<dbReference type="EMBL" id="KL217092">
    <property type="protein sequence ID" value="KFV73483.1"/>
    <property type="molecule type" value="Genomic_DNA"/>
</dbReference>
<dbReference type="GO" id="GO:0005509">
    <property type="term" value="F:calcium ion binding"/>
    <property type="evidence" value="ECO:0007669"/>
    <property type="project" value="UniProtKB-UniRule"/>
</dbReference>
<feature type="non-terminal residue" evidence="13">
    <location>
        <position position="176"/>
    </location>
</feature>
<keyword evidence="3" id="KW-0812">Transmembrane</keyword>
<keyword evidence="14" id="KW-1185">Reference proteome</keyword>
<name>A0A093GT60_DRYPU</name>
<dbReference type="AlphaFoldDB" id="A0A093GT60"/>
<dbReference type="GO" id="GO:0005886">
    <property type="term" value="C:plasma membrane"/>
    <property type="evidence" value="ECO:0007669"/>
    <property type="project" value="UniProtKB-SubCell"/>
</dbReference>
<proteinExistence type="predicted"/>
<evidence type="ECO:0000256" key="10">
    <source>
        <dbReference type="ARBA" id="ARBA00023180"/>
    </source>
</evidence>
<evidence type="ECO:0000256" key="9">
    <source>
        <dbReference type="ARBA" id="ARBA00023136"/>
    </source>
</evidence>
<evidence type="ECO:0000256" key="11">
    <source>
        <dbReference type="PROSITE-ProRule" id="PRU00043"/>
    </source>
</evidence>
<dbReference type="Gene3D" id="2.60.40.60">
    <property type="entry name" value="Cadherins"/>
    <property type="match status" value="2"/>
</dbReference>
<organism evidence="13 14">
    <name type="scientific">Dryobates pubescens</name>
    <name type="common">Downy woodpecker</name>
    <name type="synonym">Picoides pubescens</name>
    <dbReference type="NCBI Taxonomy" id="118200"/>
    <lineage>
        <taxon>Eukaryota</taxon>
        <taxon>Metazoa</taxon>
        <taxon>Chordata</taxon>
        <taxon>Craniata</taxon>
        <taxon>Vertebrata</taxon>
        <taxon>Euteleostomi</taxon>
        <taxon>Archelosauria</taxon>
        <taxon>Archosauria</taxon>
        <taxon>Dinosauria</taxon>
        <taxon>Saurischia</taxon>
        <taxon>Theropoda</taxon>
        <taxon>Coelurosauria</taxon>
        <taxon>Aves</taxon>
        <taxon>Neognathae</taxon>
        <taxon>Neoaves</taxon>
        <taxon>Telluraves</taxon>
        <taxon>Coraciimorphae</taxon>
        <taxon>Piciformes</taxon>
        <taxon>Picidae</taxon>
        <taxon>Dryobates</taxon>
    </lineage>
</organism>
<keyword evidence="5" id="KW-0677">Repeat</keyword>
<dbReference type="FunFam" id="2.60.40.60:FF:000007">
    <property type="entry name" value="Protocadherin alpha 2"/>
    <property type="match status" value="1"/>
</dbReference>
<feature type="non-terminal residue" evidence="13">
    <location>
        <position position="1"/>
    </location>
</feature>
<keyword evidence="6 11" id="KW-0106">Calcium</keyword>
<sequence length="176" mass="19352">FVGNIAQDLGLTPSQLAARKARVVSEGNQQLFRLNPSTGVLTAKESLDREEICPQSETCTLFFKVFFDNPLQLIRGEVEVLDVNDNSPVFPKKEMFLKILETTPPGSRFPLDRAQDVDVGSNGLQNYSLGSNSHFLLALGSAKRGAKYPELILEQQLDREKEAEISILLTANDGGS</sequence>
<dbReference type="InterPro" id="IPR020894">
    <property type="entry name" value="Cadherin_CS"/>
</dbReference>
<dbReference type="SUPFAM" id="SSF49313">
    <property type="entry name" value="Cadherin-like"/>
    <property type="match status" value="2"/>
</dbReference>
<dbReference type="InterPro" id="IPR013164">
    <property type="entry name" value="Cadherin_N"/>
</dbReference>
<feature type="domain" description="Cadherin" evidence="12">
    <location>
        <begin position="32"/>
        <end position="90"/>
    </location>
</feature>
<dbReference type="PROSITE" id="PS00232">
    <property type="entry name" value="CADHERIN_1"/>
    <property type="match status" value="1"/>
</dbReference>
<keyword evidence="8" id="KW-1133">Transmembrane helix</keyword>
<reference evidence="13 14" key="1">
    <citation type="submission" date="2014-04" db="EMBL/GenBank/DDBJ databases">
        <title>Genome evolution of avian class.</title>
        <authorList>
            <person name="Zhang G."/>
            <person name="Li C."/>
        </authorList>
    </citation>
    <scope>NUCLEOTIDE SEQUENCE [LARGE SCALE GENOMIC DNA]</scope>
    <source>
        <strain evidence="13">BGI_N307</strain>
    </source>
</reference>
<protein>
    <submittedName>
        <fullName evidence="13">Protocadherin beta-1</fullName>
    </submittedName>
</protein>
<dbReference type="PANTHER" id="PTHR24028:SF329">
    <property type="entry name" value="CADHERIN DOMAIN-CONTAINING PROTEIN"/>
    <property type="match status" value="1"/>
</dbReference>
<evidence type="ECO:0000259" key="12">
    <source>
        <dbReference type="PROSITE" id="PS50268"/>
    </source>
</evidence>
<evidence type="ECO:0000256" key="1">
    <source>
        <dbReference type="ARBA" id="ARBA00004251"/>
    </source>
</evidence>
<dbReference type="Pfam" id="PF08266">
    <property type="entry name" value="Cadherin_2"/>
    <property type="match status" value="1"/>
</dbReference>
<dbReference type="InterPro" id="IPR002126">
    <property type="entry name" value="Cadherin-like_dom"/>
</dbReference>
<dbReference type="CDD" id="cd11304">
    <property type="entry name" value="Cadherin_repeat"/>
    <property type="match status" value="2"/>
</dbReference>
<comment type="subcellular location">
    <subcellularLocation>
        <location evidence="1">Cell membrane</location>
        <topology evidence="1">Single-pass type I membrane protein</topology>
    </subcellularLocation>
</comment>
<dbReference type="PROSITE" id="PS50268">
    <property type="entry name" value="CADHERIN_2"/>
    <property type="match status" value="1"/>
</dbReference>
<keyword evidence="2" id="KW-1003">Cell membrane</keyword>
<dbReference type="PANTHER" id="PTHR24028">
    <property type="entry name" value="CADHERIN-87A"/>
    <property type="match status" value="1"/>
</dbReference>
<accession>A0A093GT60</accession>